<dbReference type="Gene3D" id="2.60.40.1120">
    <property type="entry name" value="Carboxypeptidase-like, regulatory domain"/>
    <property type="match status" value="1"/>
</dbReference>
<comment type="similarity">
    <text evidence="8 9">Belongs to the TonB-dependent receptor family.</text>
</comment>
<evidence type="ECO:0000256" key="6">
    <source>
        <dbReference type="ARBA" id="ARBA00023136"/>
    </source>
</evidence>
<dbReference type="GO" id="GO:0009279">
    <property type="term" value="C:cell outer membrane"/>
    <property type="evidence" value="ECO:0007669"/>
    <property type="project" value="UniProtKB-SubCell"/>
</dbReference>
<dbReference type="SUPFAM" id="SSF56935">
    <property type="entry name" value="Porins"/>
    <property type="match status" value="1"/>
</dbReference>
<evidence type="ECO:0008006" key="14">
    <source>
        <dbReference type="Google" id="ProtNLM"/>
    </source>
</evidence>
<comment type="subcellular location">
    <subcellularLocation>
        <location evidence="1 8">Cell outer membrane</location>
        <topology evidence="1 8">Multi-pass membrane protein</topology>
    </subcellularLocation>
</comment>
<dbReference type="HOGENOM" id="CLU_004317_0_1_10"/>
<feature type="domain" description="TonB-dependent receptor plug" evidence="11">
    <location>
        <begin position="137"/>
        <end position="244"/>
    </location>
</feature>
<dbReference type="EMBL" id="ABWZ01000082">
    <property type="protein sequence ID" value="EEB22989.1"/>
    <property type="molecule type" value="Genomic_DNA"/>
</dbReference>
<proteinExistence type="inferred from homology"/>
<dbReference type="Proteomes" id="UP000004849">
    <property type="component" value="Unassembled WGS sequence"/>
</dbReference>
<evidence type="ECO:0000256" key="4">
    <source>
        <dbReference type="ARBA" id="ARBA00022692"/>
    </source>
</evidence>
<dbReference type="RefSeq" id="WP_007838659.1">
    <property type="nucleotide sequence ID" value="NZ_DS995537.1"/>
</dbReference>
<dbReference type="Pfam" id="PF13715">
    <property type="entry name" value="CarbopepD_reg_2"/>
    <property type="match status" value="1"/>
</dbReference>
<dbReference type="NCBIfam" id="TIGR04057">
    <property type="entry name" value="SusC_RagA_signa"/>
    <property type="match status" value="1"/>
</dbReference>
<name>B6W4Q3_9BACT</name>
<dbReference type="Pfam" id="PF07715">
    <property type="entry name" value="Plug"/>
    <property type="match status" value="1"/>
</dbReference>
<keyword evidence="7 8" id="KW-0998">Cell outer membrane</keyword>
<dbReference type="InterPro" id="IPR036942">
    <property type="entry name" value="Beta-barrel_TonB_sf"/>
</dbReference>
<dbReference type="FunFam" id="2.170.130.10:FF:000024">
    <property type="entry name" value="Outer membrane protein"/>
    <property type="match status" value="1"/>
</dbReference>
<keyword evidence="6 8" id="KW-0472">Membrane</keyword>
<protein>
    <recommendedName>
        <fullName evidence="14">TonB-dependent receptor plug domain-containing protein</fullName>
    </recommendedName>
</protein>
<dbReference type="InterPro" id="IPR008969">
    <property type="entry name" value="CarboxyPept-like_regulatory"/>
</dbReference>
<evidence type="ECO:0000256" key="3">
    <source>
        <dbReference type="ARBA" id="ARBA00022452"/>
    </source>
</evidence>
<keyword evidence="5 9" id="KW-0798">TonB box</keyword>
<accession>B6W4Q3</accession>
<dbReference type="Gene3D" id="2.170.130.10">
    <property type="entry name" value="TonB-dependent receptor, plug domain"/>
    <property type="match status" value="1"/>
</dbReference>
<dbReference type="InterPro" id="IPR000531">
    <property type="entry name" value="Beta-barrel_TonB"/>
</dbReference>
<evidence type="ECO:0000256" key="8">
    <source>
        <dbReference type="PROSITE-ProRule" id="PRU01360"/>
    </source>
</evidence>
<evidence type="ECO:0000259" key="11">
    <source>
        <dbReference type="Pfam" id="PF07715"/>
    </source>
</evidence>
<dbReference type="Gene3D" id="2.40.170.20">
    <property type="entry name" value="TonB-dependent receptor, beta-barrel domain"/>
    <property type="match status" value="1"/>
</dbReference>
<evidence type="ECO:0000313" key="13">
    <source>
        <dbReference type="Proteomes" id="UP000004849"/>
    </source>
</evidence>
<dbReference type="InterPro" id="IPR023996">
    <property type="entry name" value="TonB-dep_OMP_SusC/RagA"/>
</dbReference>
<evidence type="ECO:0000313" key="12">
    <source>
        <dbReference type="EMBL" id="EEB22989.1"/>
    </source>
</evidence>
<reference evidence="12 13" key="2">
    <citation type="submission" date="2008-10" db="EMBL/GenBank/DDBJ databases">
        <authorList>
            <person name="Fulton L."/>
            <person name="Clifton S."/>
            <person name="Fulton B."/>
            <person name="Xu J."/>
            <person name="Minx P."/>
            <person name="Pepin K.H."/>
            <person name="Johnson M."/>
            <person name="Thiruvilangam P."/>
            <person name="Bhonagiri V."/>
            <person name="Nash W.E."/>
            <person name="Mardis E.R."/>
            <person name="Wilson R.K."/>
        </authorList>
    </citation>
    <scope>NUCLEOTIDE SEQUENCE [LARGE SCALE GENOMIC DNA]</scope>
    <source>
        <strain evidence="12 13">DSM 17855</strain>
    </source>
</reference>
<dbReference type="AlphaFoldDB" id="B6W4Q3"/>
<dbReference type="SUPFAM" id="SSF49464">
    <property type="entry name" value="Carboxypeptidase regulatory domain-like"/>
    <property type="match status" value="1"/>
</dbReference>
<keyword evidence="4 8" id="KW-0812">Transmembrane</keyword>
<keyword evidence="2 8" id="KW-0813">Transport</keyword>
<keyword evidence="3 8" id="KW-1134">Transmembrane beta strand</keyword>
<dbReference type="GeneID" id="93446938"/>
<evidence type="ECO:0000256" key="2">
    <source>
        <dbReference type="ARBA" id="ARBA00022448"/>
    </source>
</evidence>
<dbReference type="InterPro" id="IPR012910">
    <property type="entry name" value="Plug_dom"/>
</dbReference>
<evidence type="ECO:0000256" key="1">
    <source>
        <dbReference type="ARBA" id="ARBA00004571"/>
    </source>
</evidence>
<evidence type="ECO:0000259" key="10">
    <source>
        <dbReference type="Pfam" id="PF00593"/>
    </source>
</evidence>
<dbReference type="Pfam" id="PF00593">
    <property type="entry name" value="TonB_dep_Rec_b-barrel"/>
    <property type="match status" value="1"/>
</dbReference>
<evidence type="ECO:0000256" key="9">
    <source>
        <dbReference type="RuleBase" id="RU003357"/>
    </source>
</evidence>
<dbReference type="InterPro" id="IPR037066">
    <property type="entry name" value="Plug_dom_sf"/>
</dbReference>
<dbReference type="InterPro" id="IPR039426">
    <property type="entry name" value="TonB-dep_rcpt-like"/>
</dbReference>
<sequence>MRNMNYTLKNNHASPRNVKTGGGGLWKKISFLMLCLLVTVQITAQHRPVSGAVIDGNGEPIIGANVIEVGTSNGVITDINGNYSLSVSSSNAKLQVSYIGYITQESTVKGSILNFTLKEDTQTLDEVVVVGFGTQKKVNLTGAVGIATAKEIESRPVTSATQALQGLVPGLKIATNSGQLEKDMSISVRGTGTIDDGSKGSPLILIDGMEGDINTINPQDIENISVLKDAAASSIYGSRAPFGVILVTTKKGSKGKMSVNYNNSFRISSPMNLPKGMDSYTFANMMNEAARNQGVNPDYTDEVMQKMLDYQSGKLQYGLDAVADGSKWEDRWTKGYANTDIWDAMYKDQVFSQEHNISLQGGTSKVTYYASFNILDQGGLLNFGKESMTRYNVNAKISTQITNWLKFNYSQRFTRRDEIRPTSFYGDDNDTNSFWGNLGRTNWPNMPIYDRNGHINHDQIRQLVEGGERTVQRDRNYYQGSFIIEPIKNWVTNIELNYSINEISTKASTTEYYNYNPEGEKIVTNNIHSRLKENDQKENYWGLNIYSTYNHTFAEKHNFKIMGGFQAEEWNYHYFDVTKYGLITEDLLEFDLTSGLDATGKEIATEVTGNSKDWATAGFFGRLNYDYQGRYLTEVNLRYDGSSRFRRGSRWQWSPSFSLGWNIAQEKFFEPLNSVVDQLKLRFSYGELGNQNTTNYYPTYRKMKLEAGKGDWIQGGVRPNTAEVEELISSTLTWESVRSYDIGLDFALFNNRLSGSFDYFKRYTKGMVGPAPQLPVTLGLNPPKTNNCDLQTRGWEVSLTWRDRLNNGLGYGITATLSDQTTYIDSYPGNKTGSIDQYMKGKKIGLIWGYETIGIAKSQEEMDTHLASLPKGGQNDLGTQWAAGDIMYKDRNGDGKISEGSRTWEDHGDLKILGDKNPHYFYGIDLTADWKGIDLRCFLQGVMQQDFWPGGSSYFWGVLGGKSKWHTIGLEEHNDYFRANPVGLVGYEIPANLDSYYPRPIFSSSSDGTSYGAKNQKTQSRYMQNAGYLRLKNLQIGYTLPSTWMQKVGMSKCRIYVSGENLLTFTSLSSIFDPETCTGGWYGNAYPLSRTWSFGLSITL</sequence>
<reference evidence="12 13" key="1">
    <citation type="submission" date="2008-10" db="EMBL/GenBank/DDBJ databases">
        <title>Draft genome sequence of Bacteroides dorei (DSM 17855).</title>
        <authorList>
            <person name="Sudarsanam P."/>
            <person name="Ley R."/>
            <person name="Guruge J."/>
            <person name="Turnbaugh P.J."/>
            <person name="Mahowald M."/>
            <person name="Liep D."/>
            <person name="Gordon J."/>
        </authorList>
    </citation>
    <scope>NUCLEOTIDE SEQUENCE [LARGE SCALE GENOMIC DNA]</scope>
    <source>
        <strain evidence="12 13">DSM 17855</strain>
    </source>
</reference>
<evidence type="ECO:0000256" key="7">
    <source>
        <dbReference type="ARBA" id="ARBA00023237"/>
    </source>
</evidence>
<gene>
    <name evidence="12" type="ORF">BACDOR_04637</name>
</gene>
<organism evidence="12 13">
    <name type="scientific">Phocaeicola dorei DSM 17855</name>
    <dbReference type="NCBI Taxonomy" id="483217"/>
    <lineage>
        <taxon>Bacteria</taxon>
        <taxon>Pseudomonadati</taxon>
        <taxon>Bacteroidota</taxon>
        <taxon>Bacteroidia</taxon>
        <taxon>Bacteroidales</taxon>
        <taxon>Bacteroidaceae</taxon>
        <taxon>Phocaeicola</taxon>
    </lineage>
</organism>
<feature type="domain" description="TonB-dependent receptor-like beta-barrel" evidence="10">
    <location>
        <begin position="425"/>
        <end position="930"/>
    </location>
</feature>
<dbReference type="InterPro" id="IPR023997">
    <property type="entry name" value="TonB-dep_OMP_SusC/RagA_CS"/>
</dbReference>
<dbReference type="NCBIfam" id="TIGR04056">
    <property type="entry name" value="OMP_RagA_SusC"/>
    <property type="match status" value="1"/>
</dbReference>
<dbReference type="PROSITE" id="PS52016">
    <property type="entry name" value="TONB_DEPENDENT_REC_3"/>
    <property type="match status" value="1"/>
</dbReference>
<evidence type="ECO:0000256" key="5">
    <source>
        <dbReference type="ARBA" id="ARBA00023077"/>
    </source>
</evidence>